<proteinExistence type="predicted"/>
<dbReference type="Proteomes" id="UP001430953">
    <property type="component" value="Unassembled WGS sequence"/>
</dbReference>
<protein>
    <submittedName>
        <fullName evidence="1">Uncharacterized protein</fullName>
    </submittedName>
</protein>
<evidence type="ECO:0000313" key="1">
    <source>
        <dbReference type="EMBL" id="KAL0115807.1"/>
    </source>
</evidence>
<name>A0AAW2FNU7_9HYME</name>
<dbReference type="EMBL" id="JADYXP020000010">
    <property type="protein sequence ID" value="KAL0115807.1"/>
    <property type="molecule type" value="Genomic_DNA"/>
</dbReference>
<organism evidence="1 2">
    <name type="scientific">Cardiocondyla obscurior</name>
    <dbReference type="NCBI Taxonomy" id="286306"/>
    <lineage>
        <taxon>Eukaryota</taxon>
        <taxon>Metazoa</taxon>
        <taxon>Ecdysozoa</taxon>
        <taxon>Arthropoda</taxon>
        <taxon>Hexapoda</taxon>
        <taxon>Insecta</taxon>
        <taxon>Pterygota</taxon>
        <taxon>Neoptera</taxon>
        <taxon>Endopterygota</taxon>
        <taxon>Hymenoptera</taxon>
        <taxon>Apocrita</taxon>
        <taxon>Aculeata</taxon>
        <taxon>Formicoidea</taxon>
        <taxon>Formicidae</taxon>
        <taxon>Myrmicinae</taxon>
        <taxon>Cardiocondyla</taxon>
    </lineage>
</organism>
<keyword evidence="2" id="KW-1185">Reference proteome</keyword>
<evidence type="ECO:0000313" key="2">
    <source>
        <dbReference type="Proteomes" id="UP001430953"/>
    </source>
</evidence>
<reference evidence="1 2" key="1">
    <citation type="submission" date="2023-03" db="EMBL/GenBank/DDBJ databases">
        <title>High recombination rates correlate with genetic variation in Cardiocondyla obscurior ants.</title>
        <authorList>
            <person name="Errbii M."/>
        </authorList>
    </citation>
    <scope>NUCLEOTIDE SEQUENCE [LARGE SCALE GENOMIC DNA]</scope>
    <source>
        <strain evidence="1">Alpha-2009</strain>
        <tissue evidence="1">Whole body</tissue>
    </source>
</reference>
<sequence>MINDRRKLLLHRYIFSNIESTNMFFFYKKLKFFCKFFRTTEVLLLHRPFRPSYFSKVLLLSRSLHPPRVGWKSPSRVACVTYTSRVENATPLYEVCVFVA</sequence>
<comment type="caution">
    <text evidence="1">The sequence shown here is derived from an EMBL/GenBank/DDBJ whole genome shotgun (WGS) entry which is preliminary data.</text>
</comment>
<dbReference type="AlphaFoldDB" id="A0AAW2FNU7"/>
<gene>
    <name evidence="1" type="ORF">PUN28_010982</name>
</gene>
<accession>A0AAW2FNU7</accession>